<feature type="transmembrane region" description="Helical" evidence="1">
    <location>
        <begin position="193"/>
        <end position="213"/>
    </location>
</feature>
<dbReference type="Proteomes" id="UP001055057">
    <property type="component" value="Unassembled WGS sequence"/>
</dbReference>
<proteinExistence type="predicted"/>
<feature type="transmembrane region" description="Helical" evidence="1">
    <location>
        <begin position="163"/>
        <end position="181"/>
    </location>
</feature>
<keyword evidence="3" id="KW-1185">Reference proteome</keyword>
<keyword evidence="1" id="KW-1133">Transmembrane helix</keyword>
<keyword evidence="1" id="KW-0812">Transmembrane</keyword>
<organism evidence="2 3">
    <name type="scientific">Methylobacterium trifolii</name>
    <dbReference type="NCBI Taxonomy" id="1003092"/>
    <lineage>
        <taxon>Bacteria</taxon>
        <taxon>Pseudomonadati</taxon>
        <taxon>Pseudomonadota</taxon>
        <taxon>Alphaproteobacteria</taxon>
        <taxon>Hyphomicrobiales</taxon>
        <taxon>Methylobacteriaceae</taxon>
        <taxon>Methylobacterium</taxon>
    </lineage>
</organism>
<feature type="transmembrane region" description="Helical" evidence="1">
    <location>
        <begin position="133"/>
        <end position="151"/>
    </location>
</feature>
<dbReference type="InterPro" id="IPR009495">
    <property type="entry name" value="NrsF"/>
</dbReference>
<gene>
    <name evidence="2" type="ORF">MPOCJGCO_4274</name>
</gene>
<evidence type="ECO:0000313" key="2">
    <source>
        <dbReference type="EMBL" id="GJE62144.1"/>
    </source>
</evidence>
<dbReference type="RefSeq" id="WP_238184782.1">
    <property type="nucleotide sequence ID" value="NZ_BPRB01000278.1"/>
</dbReference>
<protein>
    <recommendedName>
        <fullName evidence="4">DUF1109 domain-containing protein</fullName>
    </recommendedName>
</protein>
<sequence>MPDLARHDSLVDDLVGRLEPVRPLPAPALRTLAWIGAVLLLGLILMPMVDMHGLHTRLGTLDLRLAALGAVLTAVTAAFAAFATSVPGRSVAWALLPAAPAALWVGASGLGCLRGWLAPGTNLAGTHEMEGCFAFLVSVSLPLSALLVLMLRRACPLRPNLTAALGGLAAAAAAASLLVPFHPHDATATDLAIHAVTVLGVIGLNGLAGGRLLSGGKRIR</sequence>
<feature type="transmembrane region" description="Helical" evidence="1">
    <location>
        <begin position="31"/>
        <end position="49"/>
    </location>
</feature>
<evidence type="ECO:0000313" key="3">
    <source>
        <dbReference type="Proteomes" id="UP001055057"/>
    </source>
</evidence>
<evidence type="ECO:0008006" key="4">
    <source>
        <dbReference type="Google" id="ProtNLM"/>
    </source>
</evidence>
<keyword evidence="1" id="KW-0472">Membrane</keyword>
<name>A0ABQ4U3W8_9HYPH</name>
<accession>A0ABQ4U3W8</accession>
<reference evidence="2" key="1">
    <citation type="journal article" date="2021" name="Front. Microbiol.">
        <title>Comprehensive Comparative Genomics and Phenotyping of Methylobacterium Species.</title>
        <authorList>
            <person name="Alessa O."/>
            <person name="Ogura Y."/>
            <person name="Fujitani Y."/>
            <person name="Takami H."/>
            <person name="Hayashi T."/>
            <person name="Sahin N."/>
            <person name="Tani A."/>
        </authorList>
    </citation>
    <scope>NUCLEOTIDE SEQUENCE</scope>
    <source>
        <strain evidence="2">DSM 23632</strain>
    </source>
</reference>
<comment type="caution">
    <text evidence="2">The sequence shown here is derived from an EMBL/GenBank/DDBJ whole genome shotgun (WGS) entry which is preliminary data.</text>
</comment>
<evidence type="ECO:0000256" key="1">
    <source>
        <dbReference type="SAM" id="Phobius"/>
    </source>
</evidence>
<dbReference type="EMBL" id="BPRB01000278">
    <property type="protein sequence ID" value="GJE62144.1"/>
    <property type="molecule type" value="Genomic_DNA"/>
</dbReference>
<dbReference type="Pfam" id="PF06532">
    <property type="entry name" value="NrsF"/>
    <property type="match status" value="1"/>
</dbReference>
<reference evidence="2" key="2">
    <citation type="submission" date="2021-08" db="EMBL/GenBank/DDBJ databases">
        <authorList>
            <person name="Tani A."/>
            <person name="Ola A."/>
            <person name="Ogura Y."/>
            <person name="Katsura K."/>
            <person name="Hayashi T."/>
        </authorList>
    </citation>
    <scope>NUCLEOTIDE SEQUENCE</scope>
    <source>
        <strain evidence="2">DSM 23632</strain>
    </source>
</reference>
<feature type="transmembrane region" description="Helical" evidence="1">
    <location>
        <begin position="61"/>
        <end position="83"/>
    </location>
</feature>